<dbReference type="PANTHER" id="PTHR43318:SF2">
    <property type="entry name" value="UDP-N-ACETYLGLUCOSAMINE 4,6-DEHYDRATASE (INVERTING)"/>
    <property type="match status" value="1"/>
</dbReference>
<reference evidence="3" key="1">
    <citation type="journal article" date="2011" name="Environ. Microbiol.">
        <title>Genomic insights into the metabolic potential of the polycyclic aromatic hydrocarbon degrading sulfate-reducing Deltaproteobacterium N47.</title>
        <authorList>
            <person name="Bergmann F."/>
            <person name="Selesi D."/>
            <person name="Weinmaier T."/>
            <person name="Tischler P."/>
            <person name="Rattei T."/>
            <person name="Meckenstock R.U."/>
        </authorList>
    </citation>
    <scope>NUCLEOTIDE SEQUENCE</scope>
</reference>
<dbReference type="InterPro" id="IPR003869">
    <property type="entry name" value="Polysac_CapD-like"/>
</dbReference>
<dbReference type="NCBIfam" id="TIGR03589">
    <property type="entry name" value="PseB"/>
    <property type="match status" value="1"/>
</dbReference>
<dbReference type="InterPro" id="IPR051203">
    <property type="entry name" value="Polysaccharide_Synthase-Rel"/>
</dbReference>
<evidence type="ECO:0000256" key="1">
    <source>
        <dbReference type="ARBA" id="ARBA00007430"/>
    </source>
</evidence>
<dbReference type="Gene3D" id="3.40.50.720">
    <property type="entry name" value="NAD(P)-binding Rossmann-like Domain"/>
    <property type="match status" value="1"/>
</dbReference>
<dbReference type="SUPFAM" id="SSF51735">
    <property type="entry name" value="NAD(P)-binding Rossmann-fold domains"/>
    <property type="match status" value="1"/>
</dbReference>
<organism evidence="3">
    <name type="scientific">uncultured Desulfobacterium sp</name>
    <dbReference type="NCBI Taxonomy" id="201089"/>
    <lineage>
        <taxon>Bacteria</taxon>
        <taxon>Pseudomonadati</taxon>
        <taxon>Thermodesulfobacteriota</taxon>
        <taxon>Desulfobacteria</taxon>
        <taxon>Desulfobacterales</taxon>
        <taxon>Desulfobacteriaceae</taxon>
        <taxon>Desulfobacterium</taxon>
        <taxon>environmental samples</taxon>
    </lineage>
</organism>
<dbReference type="AlphaFoldDB" id="E1YGW7"/>
<dbReference type="CDD" id="cd05237">
    <property type="entry name" value="UDP_invert_4-6DH_SDR_e"/>
    <property type="match status" value="1"/>
</dbReference>
<comment type="similarity">
    <text evidence="1">Belongs to the polysaccharide synthase family.</text>
</comment>
<sequence>MKNINWEKQTILLTGGTGSFGKHFCKVMLEKYHPKTIRVYSRDELKQHEMRQIFGEDIIRYFIGDVRDSNRLKRAMEGADMVIHAAALKQVPSCEYNPFEAIKTNIHGAENIIDAAIDTGVKKVVALSTDKAVNPANLYGATKLCAEKIFIQGNSYSGSRGTRFCCVRYGNVIGSRGSVVPLFNEQKKTGRITITDDRMTRFWITLDQAVELVIKAITHMQGGEIFVPKIPSMRITDLAKAVAPECEIEIIGIRPGEKLHEALLMEEEGRNTVVYDGMFVIMPNYSWWQRQNYNNGTPLPEDFTYVSNLNDEWLSIEDLSKLIADSAKSQDDEYNNFLSTIHRLNEKFVLNLLNSEEGFVHDHN</sequence>
<accession>E1YGW7</accession>
<dbReference type="EMBL" id="FR695873">
    <property type="protein sequence ID" value="CBX29811.1"/>
    <property type="molecule type" value="Genomic_DNA"/>
</dbReference>
<dbReference type="Pfam" id="PF02719">
    <property type="entry name" value="Polysacc_synt_2"/>
    <property type="match status" value="1"/>
</dbReference>
<gene>
    <name evidence="3" type="ORF">N47_F15060</name>
</gene>
<feature type="domain" description="Polysaccharide biosynthesis protein CapD-like" evidence="2">
    <location>
        <begin position="11"/>
        <end position="281"/>
    </location>
</feature>
<name>E1YGW7_9BACT</name>
<dbReference type="InterPro" id="IPR020025">
    <property type="entry name" value="PseB"/>
</dbReference>
<evidence type="ECO:0000259" key="2">
    <source>
        <dbReference type="Pfam" id="PF02719"/>
    </source>
</evidence>
<dbReference type="PANTHER" id="PTHR43318">
    <property type="entry name" value="UDP-N-ACETYLGLUCOSAMINE 4,6-DEHYDRATASE"/>
    <property type="match status" value="1"/>
</dbReference>
<dbReference type="InterPro" id="IPR036291">
    <property type="entry name" value="NAD(P)-bd_dom_sf"/>
</dbReference>
<protein>
    <submittedName>
        <fullName evidence="3">Uncharacterized membrane protein MJ1061</fullName>
    </submittedName>
</protein>
<evidence type="ECO:0000313" key="3">
    <source>
        <dbReference type="EMBL" id="CBX29811.1"/>
    </source>
</evidence>
<proteinExistence type="inferred from homology"/>